<evidence type="ECO:0000256" key="1">
    <source>
        <dbReference type="SAM" id="MobiDB-lite"/>
    </source>
</evidence>
<dbReference type="SUPFAM" id="SSF55781">
    <property type="entry name" value="GAF domain-like"/>
    <property type="match status" value="1"/>
</dbReference>
<feature type="compositionally biased region" description="Polar residues" evidence="1">
    <location>
        <begin position="12"/>
        <end position="22"/>
    </location>
</feature>
<evidence type="ECO:0000313" key="3">
    <source>
        <dbReference type="Proteomes" id="UP000005239"/>
    </source>
</evidence>
<evidence type="ECO:0000313" key="2">
    <source>
        <dbReference type="EnsemblMetazoa" id="PPA39786.1"/>
    </source>
</evidence>
<proteinExistence type="predicted"/>
<reference evidence="2" key="2">
    <citation type="submission" date="2022-06" db="UniProtKB">
        <authorList>
            <consortium name="EnsemblMetazoa"/>
        </authorList>
    </citation>
    <scope>IDENTIFICATION</scope>
    <source>
        <strain evidence="2">PS312</strain>
    </source>
</reference>
<feature type="compositionally biased region" description="Basic residues" evidence="1">
    <location>
        <begin position="1"/>
        <end position="11"/>
    </location>
</feature>
<sequence length="246" mass="27429">MSVTAHMRRNSSPHVHSNSIVRVNTPPRKISQPARLATNNNESSEDEGENGGRARPSSQMTQMSSSRIASSCSSCSSFNQSEEGIIHTSSNLFPSLLPSSSYSIAHLIYERIMTRCPEMTPIVDKFTHDLLNLCHAEACSIFLIDPNTRELIRLPSGLGIVGRVAATKVIMNNVIINVDNVNHLRNPYFYRQVDELTGFRTKNILCMPLCGAHGMNYSTYRLIERFPTSPADAREPLTYARDSKNE</sequence>
<name>A0A2A6BIZ7_PRIPA</name>
<gene>
    <name evidence="2" type="primary">WBGene00278155</name>
</gene>
<accession>A0A8R1YWP1</accession>
<dbReference type="EnsemblMetazoa" id="PPA39786.1">
    <property type="protein sequence ID" value="PPA39786.1"/>
    <property type="gene ID" value="WBGene00278155"/>
</dbReference>
<protein>
    <submittedName>
        <fullName evidence="2">Uncharacterized protein</fullName>
    </submittedName>
</protein>
<dbReference type="InterPro" id="IPR029016">
    <property type="entry name" value="GAF-like_dom_sf"/>
</dbReference>
<dbReference type="OrthoDB" id="295473at2759"/>
<dbReference type="Proteomes" id="UP000005239">
    <property type="component" value="Unassembled WGS sequence"/>
</dbReference>
<organism evidence="2 3">
    <name type="scientific">Pristionchus pacificus</name>
    <name type="common">Parasitic nematode worm</name>
    <dbReference type="NCBI Taxonomy" id="54126"/>
    <lineage>
        <taxon>Eukaryota</taxon>
        <taxon>Metazoa</taxon>
        <taxon>Ecdysozoa</taxon>
        <taxon>Nematoda</taxon>
        <taxon>Chromadorea</taxon>
        <taxon>Rhabditida</taxon>
        <taxon>Rhabditina</taxon>
        <taxon>Diplogasteromorpha</taxon>
        <taxon>Diplogasteroidea</taxon>
        <taxon>Neodiplogasteridae</taxon>
        <taxon>Pristionchus</taxon>
    </lineage>
</organism>
<accession>A0A2A6BIZ7</accession>
<feature type="region of interest" description="Disordered" evidence="1">
    <location>
        <begin position="1"/>
        <end position="66"/>
    </location>
</feature>
<dbReference type="AlphaFoldDB" id="A0A2A6BIZ7"/>
<reference evidence="3" key="1">
    <citation type="journal article" date="2008" name="Nat. Genet.">
        <title>The Pristionchus pacificus genome provides a unique perspective on nematode lifestyle and parasitism.</title>
        <authorList>
            <person name="Dieterich C."/>
            <person name="Clifton S.W."/>
            <person name="Schuster L.N."/>
            <person name="Chinwalla A."/>
            <person name="Delehaunty K."/>
            <person name="Dinkelacker I."/>
            <person name="Fulton L."/>
            <person name="Fulton R."/>
            <person name="Godfrey J."/>
            <person name="Minx P."/>
            <person name="Mitreva M."/>
            <person name="Roeseler W."/>
            <person name="Tian H."/>
            <person name="Witte H."/>
            <person name="Yang S.P."/>
            <person name="Wilson R.K."/>
            <person name="Sommer R.J."/>
        </authorList>
    </citation>
    <scope>NUCLEOTIDE SEQUENCE [LARGE SCALE GENOMIC DNA]</scope>
    <source>
        <strain evidence="3">PS312</strain>
    </source>
</reference>
<keyword evidence="3" id="KW-1185">Reference proteome</keyword>
<dbReference type="Gene3D" id="3.30.450.40">
    <property type="match status" value="1"/>
</dbReference>